<dbReference type="EMBL" id="LSRX01008362">
    <property type="protein sequence ID" value="OLP55011.1"/>
    <property type="molecule type" value="Genomic_DNA"/>
</dbReference>
<gene>
    <name evidence="1" type="ORF">AK812_SmicGene48597</name>
</gene>
<dbReference type="AlphaFoldDB" id="A0A1Q9AIB7"/>
<organism evidence="1 2">
    <name type="scientific">Symbiodinium microadriaticum</name>
    <name type="common">Dinoflagellate</name>
    <name type="synonym">Zooxanthella microadriatica</name>
    <dbReference type="NCBI Taxonomy" id="2951"/>
    <lineage>
        <taxon>Eukaryota</taxon>
        <taxon>Sar</taxon>
        <taxon>Alveolata</taxon>
        <taxon>Dinophyceae</taxon>
        <taxon>Suessiales</taxon>
        <taxon>Symbiodiniaceae</taxon>
        <taxon>Symbiodinium</taxon>
    </lineage>
</organism>
<proteinExistence type="predicted"/>
<dbReference type="OrthoDB" id="423717at2759"/>
<comment type="caution">
    <text evidence="1">The sequence shown here is derived from an EMBL/GenBank/DDBJ whole genome shotgun (WGS) entry which is preliminary data.</text>
</comment>
<sequence>MFQPKFLRSTDGEVVLAAKGYNARVITSWLADVTTLLVHDEIYQTEELILLAQLMHFCSSLMNHVEWAPRFLNDSQIQGMQELAYFAGRESGTAELE</sequence>
<reference evidence="1 2" key="1">
    <citation type="submission" date="2016-02" db="EMBL/GenBank/DDBJ databases">
        <title>Genome analysis of coral dinoflagellate symbionts highlights evolutionary adaptations to a symbiotic lifestyle.</title>
        <authorList>
            <person name="Aranda M."/>
            <person name="Li Y."/>
            <person name="Liew Y.J."/>
            <person name="Baumgarten S."/>
            <person name="Simakov O."/>
            <person name="Wilson M."/>
            <person name="Piel J."/>
            <person name="Ashoor H."/>
            <person name="Bougouffa S."/>
            <person name="Bajic V.B."/>
            <person name="Ryu T."/>
            <person name="Ravasi T."/>
            <person name="Bayer T."/>
            <person name="Micklem G."/>
            <person name="Kim H."/>
            <person name="Bhak J."/>
            <person name="Lajeunesse T.C."/>
            <person name="Voolstra C.R."/>
        </authorList>
    </citation>
    <scope>NUCLEOTIDE SEQUENCE [LARGE SCALE GENOMIC DNA]</scope>
    <source>
        <strain evidence="1 2">CCMP2467</strain>
    </source>
</reference>
<evidence type="ECO:0000313" key="1">
    <source>
        <dbReference type="EMBL" id="OLP55011.1"/>
    </source>
</evidence>
<name>A0A1Q9AIB7_SYMMI</name>
<accession>A0A1Q9AIB7</accession>
<keyword evidence="2" id="KW-1185">Reference proteome</keyword>
<protein>
    <submittedName>
        <fullName evidence="1">Uncharacterized protein</fullName>
    </submittedName>
</protein>
<evidence type="ECO:0000313" key="2">
    <source>
        <dbReference type="Proteomes" id="UP000186817"/>
    </source>
</evidence>
<dbReference type="Proteomes" id="UP000186817">
    <property type="component" value="Unassembled WGS sequence"/>
</dbReference>